<evidence type="ECO:0000313" key="3">
    <source>
        <dbReference type="EMBL" id="KAK3281520.1"/>
    </source>
</evidence>
<feature type="transmembrane region" description="Helical" evidence="2">
    <location>
        <begin position="561"/>
        <end position="583"/>
    </location>
</feature>
<feature type="region of interest" description="Disordered" evidence="1">
    <location>
        <begin position="459"/>
        <end position="495"/>
    </location>
</feature>
<proteinExistence type="predicted"/>
<sequence>MHCVPRGALGGIDAQVLQGAAIVTVEGIRSRSTSLVKPALTYVATDYYSSVVHTMRAQEVRIVSDEDVARGQRSARYTAYRGANFTELSVTGIPGQRYMLEFVPDETGWATLAIAVDLESCSPGEVYNTAAKRCDRCDAGTIKFDNSSEACVSCEGTGLTCLGGADFALMDGYWMASRYVEAACVVSDVACVMEQVYPCPAILNACSAPSAGVERRNMDGAPYVAEPLLCAANHGAASTVLCAGCQAGTAFSHISATCEECEDAWVLWVRLIALLLVLVGLSAALVSGLLKHWQGRGATRMARDIHVGLQLSSLCSVALGHLQVVGQTLLLYSAEVLPPVYRDFLIGPTLLTRVSLPDWFSTVCLMHSLGLRYDAADMYYLNIIIHSALPLLLFVPVVAGGMHLVWRNRKGRNWQRLRAALARDASSASQAAGAPPLEGGSRCGEAAGGEAAAMVFPRKAGRGGSGRSSAMRGRRRTSVMRWGGEDRPPATPEEQREQDLVDVQMCIGVNALMLLHPVCATYMFQLFRCTRIYLDHAQHWVAAEPEVECFTSTWNIMARTATLVIVLYILIVPLLLIAVPHYLKTLCKVRRLDNDRVIYVARRELQRMQENDDTDFEEMRVSGLLVSAMSSSCRLDGFRVDATDSALSGRTGGPRYVAVLPDTGERIEVEAQLYNNGVQLETALDHPLAAQLLGPCLNPFCPELYWWAGYDMYRKLVVSSSVVLVQRLNSKYELFYAAITSTCAVVLHSYMHPYALEVVNLVQTMLLASQCLTYTMLLAEKYANNDSGSLWIGIFLVATQVGVCAVMGFFIMKLFLGSLHSFALDSVVGSLRRGKRRMAQIGEEAPSQSVKNDEVKVEKGTTFNVCSSFI</sequence>
<dbReference type="Proteomes" id="UP001190700">
    <property type="component" value="Unassembled WGS sequence"/>
</dbReference>
<keyword evidence="2" id="KW-1133">Transmembrane helix</keyword>
<feature type="transmembrane region" description="Helical" evidence="2">
    <location>
        <begin position="265"/>
        <end position="290"/>
    </location>
</feature>
<keyword evidence="2" id="KW-0472">Membrane</keyword>
<feature type="transmembrane region" description="Helical" evidence="2">
    <location>
        <begin position="379"/>
        <end position="406"/>
    </location>
</feature>
<comment type="caution">
    <text evidence="3">The sequence shown here is derived from an EMBL/GenBank/DDBJ whole genome shotgun (WGS) entry which is preliminary data.</text>
</comment>
<feature type="transmembrane region" description="Helical" evidence="2">
    <location>
        <begin position="311"/>
        <end position="332"/>
    </location>
</feature>
<reference evidence="3 4" key="1">
    <citation type="journal article" date="2015" name="Genome Biol. Evol.">
        <title>Comparative Genomics of a Bacterivorous Green Alga Reveals Evolutionary Causalities and Consequences of Phago-Mixotrophic Mode of Nutrition.</title>
        <authorList>
            <person name="Burns J.A."/>
            <person name="Paasch A."/>
            <person name="Narechania A."/>
            <person name="Kim E."/>
        </authorList>
    </citation>
    <scope>NUCLEOTIDE SEQUENCE [LARGE SCALE GENOMIC DNA]</scope>
    <source>
        <strain evidence="3 4">PLY_AMNH</strain>
    </source>
</reference>
<feature type="transmembrane region" description="Helical" evidence="2">
    <location>
        <begin position="790"/>
        <end position="812"/>
    </location>
</feature>
<keyword evidence="4" id="KW-1185">Reference proteome</keyword>
<gene>
    <name evidence="3" type="ORF">CYMTET_10696</name>
</gene>
<dbReference type="AlphaFoldDB" id="A0AAE0GP38"/>
<feature type="compositionally biased region" description="Basic and acidic residues" evidence="1">
    <location>
        <begin position="483"/>
        <end position="495"/>
    </location>
</feature>
<feature type="transmembrane region" description="Helical" evidence="2">
    <location>
        <begin position="734"/>
        <end position="752"/>
    </location>
</feature>
<feature type="transmembrane region" description="Helical" evidence="2">
    <location>
        <begin position="758"/>
        <end position="778"/>
    </location>
</feature>
<evidence type="ECO:0000256" key="2">
    <source>
        <dbReference type="SAM" id="Phobius"/>
    </source>
</evidence>
<evidence type="ECO:0000313" key="4">
    <source>
        <dbReference type="Proteomes" id="UP001190700"/>
    </source>
</evidence>
<feature type="transmembrane region" description="Helical" evidence="2">
    <location>
        <begin position="505"/>
        <end position="524"/>
    </location>
</feature>
<organism evidence="3 4">
    <name type="scientific">Cymbomonas tetramitiformis</name>
    <dbReference type="NCBI Taxonomy" id="36881"/>
    <lineage>
        <taxon>Eukaryota</taxon>
        <taxon>Viridiplantae</taxon>
        <taxon>Chlorophyta</taxon>
        <taxon>Pyramimonadophyceae</taxon>
        <taxon>Pyramimonadales</taxon>
        <taxon>Pyramimonadaceae</taxon>
        <taxon>Cymbomonas</taxon>
    </lineage>
</organism>
<name>A0AAE0GP38_9CHLO</name>
<dbReference type="PANTHER" id="PTHR11319">
    <property type="entry name" value="G PROTEIN-COUPLED RECEPTOR-RELATED"/>
    <property type="match status" value="1"/>
</dbReference>
<dbReference type="EMBL" id="LGRX02003812">
    <property type="protein sequence ID" value="KAK3281520.1"/>
    <property type="molecule type" value="Genomic_DNA"/>
</dbReference>
<keyword evidence="2" id="KW-0812">Transmembrane</keyword>
<evidence type="ECO:0000256" key="1">
    <source>
        <dbReference type="SAM" id="MobiDB-lite"/>
    </source>
</evidence>
<accession>A0AAE0GP38</accession>
<dbReference type="PANTHER" id="PTHR11319:SF35">
    <property type="entry name" value="OUTER MEMBRANE PROTEIN PMPC-RELATED"/>
    <property type="match status" value="1"/>
</dbReference>
<protein>
    <submittedName>
        <fullName evidence="3">Uncharacterized protein</fullName>
    </submittedName>
</protein>